<evidence type="ECO:0000313" key="2">
    <source>
        <dbReference type="Proteomes" id="UP000054010"/>
    </source>
</evidence>
<comment type="caution">
    <text evidence="1">The sequence shown here is derived from an EMBL/GenBank/DDBJ whole genome shotgun (WGS) entry which is preliminary data.</text>
</comment>
<proteinExistence type="predicted"/>
<dbReference type="eggNOG" id="ENOG5033GX3">
    <property type="taxonomic scope" value="Bacteria"/>
</dbReference>
<dbReference type="HOGENOM" id="CLU_200481_0_0_0"/>
<name>E1IIR8_9CHLR</name>
<evidence type="ECO:0000313" key="1">
    <source>
        <dbReference type="EMBL" id="EFO78924.1"/>
    </source>
</evidence>
<gene>
    <name evidence="1" type="ORF">OSCT_3219</name>
</gene>
<dbReference type="AlphaFoldDB" id="E1IIR8"/>
<protein>
    <recommendedName>
        <fullName evidence="3">DUF2267 domain-containing protein</fullName>
    </recommendedName>
</protein>
<evidence type="ECO:0008006" key="3">
    <source>
        <dbReference type="Google" id="ProtNLM"/>
    </source>
</evidence>
<dbReference type="STRING" id="765420.OSCT_3219"/>
<keyword evidence="2" id="KW-1185">Reference proteome</keyword>
<dbReference type="EMBL" id="ADVR01000142">
    <property type="protein sequence ID" value="EFO78924.1"/>
    <property type="molecule type" value="Genomic_DNA"/>
</dbReference>
<accession>E1IIR8</accession>
<sequence length="71" mass="7374">MTIVQLIQEKTGISEEQAQGALNTVLGFLKEKLPEPLAAQIDGLVSSDVSAASTVIDSVTSTLGGLFGKKE</sequence>
<reference evidence="1 2" key="1">
    <citation type="journal article" date="2011" name="J. Bacteriol.">
        <title>Draft genome sequence of the anoxygenic filamentous phototrophic bacterium Oscillochloris trichoides subsp. DG-6.</title>
        <authorList>
            <person name="Kuznetsov B.B."/>
            <person name="Ivanovsky R.N."/>
            <person name="Keppen O.I."/>
            <person name="Sukhacheva M.V."/>
            <person name="Bumazhkin B.K."/>
            <person name="Patutina E.O."/>
            <person name="Beletsky A.V."/>
            <person name="Mardanov A.V."/>
            <person name="Baslerov R.V."/>
            <person name="Panteleeva A.N."/>
            <person name="Kolganova T.V."/>
            <person name="Ravin N.V."/>
            <person name="Skryabin K.G."/>
        </authorList>
    </citation>
    <scope>NUCLEOTIDE SEQUENCE [LARGE SCALE GENOMIC DNA]</scope>
    <source>
        <strain evidence="1 2">DG-6</strain>
    </source>
</reference>
<organism evidence="1 2">
    <name type="scientific">Oscillochloris trichoides DG-6</name>
    <dbReference type="NCBI Taxonomy" id="765420"/>
    <lineage>
        <taxon>Bacteria</taxon>
        <taxon>Bacillati</taxon>
        <taxon>Chloroflexota</taxon>
        <taxon>Chloroflexia</taxon>
        <taxon>Chloroflexales</taxon>
        <taxon>Chloroflexineae</taxon>
        <taxon>Oscillochloridaceae</taxon>
        <taxon>Oscillochloris</taxon>
    </lineage>
</organism>
<dbReference type="Proteomes" id="UP000054010">
    <property type="component" value="Unassembled WGS sequence"/>
</dbReference>